<dbReference type="Gramene" id="OMO79486">
    <property type="protein sequence ID" value="OMO79486"/>
    <property type="gene ID" value="CCACVL1_13628"/>
</dbReference>
<name>A0A1R3IA62_COCAP</name>
<dbReference type="Gene3D" id="3.80.10.10">
    <property type="entry name" value="Ribonuclease Inhibitor"/>
    <property type="match status" value="1"/>
</dbReference>
<dbReference type="SUPFAM" id="SSF52058">
    <property type="entry name" value="L domain-like"/>
    <property type="match status" value="1"/>
</dbReference>
<feature type="domain" description="At1g61320/AtMIF1 LRR" evidence="1">
    <location>
        <begin position="123"/>
        <end position="370"/>
    </location>
</feature>
<dbReference type="InterPro" id="IPR053772">
    <property type="entry name" value="At1g61320/At1g61330-like"/>
</dbReference>
<organism evidence="2 3">
    <name type="scientific">Corchorus capsularis</name>
    <name type="common">Jute</name>
    <dbReference type="NCBI Taxonomy" id="210143"/>
    <lineage>
        <taxon>Eukaryota</taxon>
        <taxon>Viridiplantae</taxon>
        <taxon>Streptophyta</taxon>
        <taxon>Embryophyta</taxon>
        <taxon>Tracheophyta</taxon>
        <taxon>Spermatophyta</taxon>
        <taxon>Magnoliopsida</taxon>
        <taxon>eudicotyledons</taxon>
        <taxon>Gunneridae</taxon>
        <taxon>Pentapetalae</taxon>
        <taxon>rosids</taxon>
        <taxon>malvids</taxon>
        <taxon>Malvales</taxon>
        <taxon>Malvaceae</taxon>
        <taxon>Grewioideae</taxon>
        <taxon>Apeibeae</taxon>
        <taxon>Corchorus</taxon>
    </lineage>
</organism>
<dbReference type="PANTHER" id="PTHR34145:SF68">
    <property type="entry name" value="FBD DOMAIN-CONTAINING PROTEIN"/>
    <property type="match status" value="1"/>
</dbReference>
<dbReference type="STRING" id="210143.A0A1R3IA62"/>
<keyword evidence="3" id="KW-1185">Reference proteome</keyword>
<dbReference type="EMBL" id="AWWV01010388">
    <property type="protein sequence ID" value="OMO79486.1"/>
    <property type="molecule type" value="Genomic_DNA"/>
</dbReference>
<dbReference type="OMA" id="FAFQKRV"/>
<dbReference type="InterPro" id="IPR032675">
    <property type="entry name" value="LRR_dom_sf"/>
</dbReference>
<gene>
    <name evidence="2" type="ORF">CCACVL1_13628</name>
</gene>
<dbReference type="PANTHER" id="PTHR34145">
    <property type="entry name" value="OS02G0105600 PROTEIN"/>
    <property type="match status" value="1"/>
</dbReference>
<evidence type="ECO:0000313" key="3">
    <source>
        <dbReference type="Proteomes" id="UP000188268"/>
    </source>
</evidence>
<evidence type="ECO:0000313" key="2">
    <source>
        <dbReference type="EMBL" id="OMO79486.1"/>
    </source>
</evidence>
<comment type="caution">
    <text evidence="2">The sequence shown here is derived from an EMBL/GenBank/DDBJ whole genome shotgun (WGS) entry which is preliminary data.</text>
</comment>
<dbReference type="Proteomes" id="UP000188268">
    <property type="component" value="Unassembled WGS sequence"/>
</dbReference>
<evidence type="ECO:0000259" key="1">
    <source>
        <dbReference type="Pfam" id="PF23622"/>
    </source>
</evidence>
<proteinExistence type="predicted"/>
<accession>A0A1R3IA62</accession>
<dbReference type="InterPro" id="IPR055357">
    <property type="entry name" value="LRR_At1g61320_AtMIF1"/>
</dbReference>
<sequence length="412" mass="47625">MNAQIIQIRDEFNAPHNLEQQGNRCLRITTLDSYERCKELVYEERDGYTNWVNHILESCHNLQAIDEFRVRFDLDESYTDDIDGWVRFAFERKVKRFELFLSPDEEGGPYYTKECYPLSLQVFHSPQISSNISLTSLILNHVNVSDQVVEYLISNSPFLERLCVVGSESLIDLRVAGPSLSLKYVEIIFCGYLESVQLNAVNLSSFKYVGFKIEISFVNIPNLVELYIGGDQLESFSRELPDLVSTSFSQLQKLVLRPNSRVMKKTARIKIPLLSQLKQLELHVKVDSTADSLLDYSTALIKSCPSLDRFALELRCFEPFKRRKVKRPKNYPHHSLKLVEVTGFLGQTVDIEFCRYLIENAIMLEKIIINPCFLFYKGTAYGILYVEVEKAARERAEQFRSKYCLGDKLVIV</sequence>
<protein>
    <recommendedName>
        <fullName evidence="1">At1g61320/AtMIF1 LRR domain-containing protein</fullName>
    </recommendedName>
</protein>
<dbReference type="Pfam" id="PF23622">
    <property type="entry name" value="LRR_At1g61320_AtMIF1"/>
    <property type="match status" value="1"/>
</dbReference>
<reference evidence="2 3" key="1">
    <citation type="submission" date="2013-09" db="EMBL/GenBank/DDBJ databases">
        <title>Corchorus capsularis genome sequencing.</title>
        <authorList>
            <person name="Alam M."/>
            <person name="Haque M.S."/>
            <person name="Islam M.S."/>
            <person name="Emdad E.M."/>
            <person name="Islam M.M."/>
            <person name="Ahmed B."/>
            <person name="Halim A."/>
            <person name="Hossen Q.M.M."/>
            <person name="Hossain M.Z."/>
            <person name="Ahmed R."/>
            <person name="Khan M.M."/>
            <person name="Islam R."/>
            <person name="Rashid M.M."/>
            <person name="Khan S.A."/>
            <person name="Rahman M.S."/>
            <person name="Alam M."/>
        </authorList>
    </citation>
    <scope>NUCLEOTIDE SEQUENCE [LARGE SCALE GENOMIC DNA]</scope>
    <source>
        <strain evidence="3">cv. CVL-1</strain>
        <tissue evidence="2">Whole seedling</tissue>
    </source>
</reference>
<dbReference type="OrthoDB" id="613853at2759"/>
<dbReference type="AlphaFoldDB" id="A0A1R3IA62"/>